<accession>A0A8T8WZL3</accession>
<dbReference type="GeneID" id="37175895"/>
<sequence>MPVSPIPRKPTGFLFPPAEKAAARPFGPGSVPRPGDRKDIKTLVVKSKTRAVRYNTI</sequence>
<reference evidence="2 3" key="1">
    <citation type="submission" date="2018-02" db="EMBL/GenBank/DDBJ databases">
        <title>The genomes of Aspergillus section Nigri reveals drivers in fungal speciation.</title>
        <authorList>
            <consortium name="DOE Joint Genome Institute"/>
            <person name="Vesth T.C."/>
            <person name="Nybo J."/>
            <person name="Theobald S."/>
            <person name="Brandl J."/>
            <person name="Frisvad J.C."/>
            <person name="Nielsen K.F."/>
            <person name="Lyhne E.K."/>
            <person name="Kogle M.E."/>
            <person name="Kuo A."/>
            <person name="Riley R."/>
            <person name="Clum A."/>
            <person name="Nolan M."/>
            <person name="Lipzen A."/>
            <person name="Salamov A."/>
            <person name="Henrissat B."/>
            <person name="Wiebenga A."/>
            <person name="De vries R.P."/>
            <person name="Grigoriev I.V."/>
            <person name="Mortensen U.H."/>
            <person name="Andersen M.R."/>
            <person name="Baker S.E."/>
        </authorList>
    </citation>
    <scope>NUCLEOTIDE SEQUENCE [LARGE SCALE GENOMIC DNA]</scope>
    <source>
        <strain evidence="2 3">CBS 114.51</strain>
    </source>
</reference>
<dbReference type="Proteomes" id="UP000249497">
    <property type="component" value="Unassembled WGS sequence"/>
</dbReference>
<protein>
    <submittedName>
        <fullName evidence="2">Uncharacterized protein</fullName>
    </submittedName>
</protein>
<gene>
    <name evidence="2" type="ORF">BO86DRAFT_389695</name>
</gene>
<organism evidence="2 3">
    <name type="scientific">Aspergillus japonicus CBS 114.51</name>
    <dbReference type="NCBI Taxonomy" id="1448312"/>
    <lineage>
        <taxon>Eukaryota</taxon>
        <taxon>Fungi</taxon>
        <taxon>Dikarya</taxon>
        <taxon>Ascomycota</taxon>
        <taxon>Pezizomycotina</taxon>
        <taxon>Eurotiomycetes</taxon>
        <taxon>Eurotiomycetidae</taxon>
        <taxon>Eurotiales</taxon>
        <taxon>Aspergillaceae</taxon>
        <taxon>Aspergillus</taxon>
        <taxon>Aspergillus subgen. Circumdati</taxon>
    </lineage>
</organism>
<dbReference type="RefSeq" id="XP_025527115.1">
    <property type="nucleotide sequence ID" value="XM_025672203.1"/>
</dbReference>
<dbReference type="EMBL" id="KZ824797">
    <property type="protein sequence ID" value="RAH81221.1"/>
    <property type="molecule type" value="Genomic_DNA"/>
</dbReference>
<evidence type="ECO:0000313" key="2">
    <source>
        <dbReference type="EMBL" id="RAH81221.1"/>
    </source>
</evidence>
<evidence type="ECO:0000256" key="1">
    <source>
        <dbReference type="SAM" id="MobiDB-lite"/>
    </source>
</evidence>
<dbReference type="AlphaFoldDB" id="A0A8T8WZL3"/>
<proteinExistence type="predicted"/>
<name>A0A8T8WZL3_ASPJA</name>
<keyword evidence="3" id="KW-1185">Reference proteome</keyword>
<evidence type="ECO:0000313" key="3">
    <source>
        <dbReference type="Proteomes" id="UP000249497"/>
    </source>
</evidence>
<feature type="region of interest" description="Disordered" evidence="1">
    <location>
        <begin position="1"/>
        <end position="38"/>
    </location>
</feature>
<feature type="non-terminal residue" evidence="2">
    <location>
        <position position="57"/>
    </location>
</feature>